<name>A0A817U3G0_9BILA</name>
<organism evidence="7 8">
    <name type="scientific">Rotaria socialis</name>
    <dbReference type="NCBI Taxonomy" id="392032"/>
    <lineage>
        <taxon>Eukaryota</taxon>
        <taxon>Metazoa</taxon>
        <taxon>Spiralia</taxon>
        <taxon>Gnathifera</taxon>
        <taxon>Rotifera</taxon>
        <taxon>Eurotatoria</taxon>
        <taxon>Bdelloidea</taxon>
        <taxon>Philodinida</taxon>
        <taxon>Philodinidae</taxon>
        <taxon>Rotaria</taxon>
    </lineage>
</organism>
<evidence type="ECO:0000256" key="5">
    <source>
        <dbReference type="ARBA" id="ARBA00022840"/>
    </source>
</evidence>
<evidence type="ECO:0000256" key="3">
    <source>
        <dbReference type="ARBA" id="ARBA00022741"/>
    </source>
</evidence>
<keyword evidence="5" id="KW-0067">ATP-binding</keyword>
<accession>A0A817U3G0</accession>
<dbReference type="GO" id="GO:0033316">
    <property type="term" value="P:meiotic spindle assembly checkpoint signaling"/>
    <property type="evidence" value="ECO:0007669"/>
    <property type="project" value="TreeGrafter"/>
</dbReference>
<feature type="domain" description="Protein kinase" evidence="6">
    <location>
        <begin position="25"/>
        <end position="283"/>
    </location>
</feature>
<dbReference type="PROSITE" id="PS00108">
    <property type="entry name" value="PROTEIN_KINASE_ST"/>
    <property type="match status" value="1"/>
</dbReference>
<proteinExistence type="predicted"/>
<keyword evidence="2" id="KW-0808">Transferase</keyword>
<dbReference type="Proteomes" id="UP000663833">
    <property type="component" value="Unassembled WGS sequence"/>
</dbReference>
<dbReference type="InterPro" id="IPR008271">
    <property type="entry name" value="Ser/Thr_kinase_AS"/>
</dbReference>
<keyword evidence="3" id="KW-0547">Nucleotide-binding</keyword>
<keyword evidence="1" id="KW-0723">Serine/threonine-protein kinase</keyword>
<evidence type="ECO:0000256" key="2">
    <source>
        <dbReference type="ARBA" id="ARBA00022679"/>
    </source>
</evidence>
<dbReference type="GO" id="GO:0004712">
    <property type="term" value="F:protein serine/threonine/tyrosine kinase activity"/>
    <property type="evidence" value="ECO:0007669"/>
    <property type="project" value="TreeGrafter"/>
</dbReference>
<evidence type="ECO:0000256" key="4">
    <source>
        <dbReference type="ARBA" id="ARBA00022777"/>
    </source>
</evidence>
<protein>
    <recommendedName>
        <fullName evidence="6">Protein kinase domain-containing protein</fullName>
    </recommendedName>
</protein>
<sequence length="285" mass="32356">MGTGLSTINGLLFSKTSIVVHGETYRIFNIIGQGGEATVYRCKDVQGNQYAVKIFYFSRYPPFQIRARIDGFMKEGRILSYLSGRSPHFIRIVDFEYRPNENIGYMIMELGDGNLRQYLRGVPLNPSVRKMYWRQIVGILTALQDAKIVHADIKPENMILVNGLLKITDLSLAFGLPSTGQAMQVPMVRGTLDYMAPEVFAYQTGFKSDIWSAGVILYEMTYGYPPYFDFIDREQKISAIARMTPIIYPPVDDLFLLDIMQKCLALIAALRPSAYNLQEHPYTGL</sequence>
<dbReference type="GO" id="GO:0005524">
    <property type="term" value="F:ATP binding"/>
    <property type="evidence" value="ECO:0007669"/>
    <property type="project" value="UniProtKB-KW"/>
</dbReference>
<dbReference type="PROSITE" id="PS50011">
    <property type="entry name" value="PROTEIN_KINASE_DOM"/>
    <property type="match status" value="1"/>
</dbReference>
<dbReference type="Pfam" id="PF00069">
    <property type="entry name" value="Pkinase"/>
    <property type="match status" value="1"/>
</dbReference>
<dbReference type="Gene3D" id="3.30.200.20">
    <property type="entry name" value="Phosphorylase Kinase, domain 1"/>
    <property type="match status" value="1"/>
</dbReference>
<dbReference type="GO" id="GO:0005634">
    <property type="term" value="C:nucleus"/>
    <property type="evidence" value="ECO:0007669"/>
    <property type="project" value="TreeGrafter"/>
</dbReference>
<dbReference type="SUPFAM" id="SSF56112">
    <property type="entry name" value="Protein kinase-like (PK-like)"/>
    <property type="match status" value="1"/>
</dbReference>
<gene>
    <name evidence="7" type="ORF">LUA448_LOCUS10538</name>
</gene>
<dbReference type="SMART" id="SM00220">
    <property type="entry name" value="S_TKc"/>
    <property type="match status" value="1"/>
</dbReference>
<evidence type="ECO:0000313" key="7">
    <source>
        <dbReference type="EMBL" id="CAF3326625.1"/>
    </source>
</evidence>
<dbReference type="GO" id="GO:0004674">
    <property type="term" value="F:protein serine/threonine kinase activity"/>
    <property type="evidence" value="ECO:0007669"/>
    <property type="project" value="UniProtKB-KW"/>
</dbReference>
<reference evidence="7" key="1">
    <citation type="submission" date="2021-02" db="EMBL/GenBank/DDBJ databases">
        <authorList>
            <person name="Nowell W R."/>
        </authorList>
    </citation>
    <scope>NUCLEOTIDE SEQUENCE</scope>
</reference>
<dbReference type="PANTHER" id="PTHR22974:SF21">
    <property type="entry name" value="DUAL SPECIFICITY PROTEIN KINASE TTK"/>
    <property type="match status" value="1"/>
</dbReference>
<evidence type="ECO:0000256" key="1">
    <source>
        <dbReference type="ARBA" id="ARBA00022527"/>
    </source>
</evidence>
<evidence type="ECO:0000259" key="6">
    <source>
        <dbReference type="PROSITE" id="PS50011"/>
    </source>
</evidence>
<dbReference type="InterPro" id="IPR000719">
    <property type="entry name" value="Prot_kinase_dom"/>
</dbReference>
<keyword evidence="4" id="KW-0418">Kinase</keyword>
<dbReference type="AlphaFoldDB" id="A0A817U3G0"/>
<dbReference type="Gene3D" id="1.10.510.10">
    <property type="entry name" value="Transferase(Phosphotransferase) domain 1"/>
    <property type="match status" value="1"/>
</dbReference>
<dbReference type="GO" id="GO:0007094">
    <property type="term" value="P:mitotic spindle assembly checkpoint signaling"/>
    <property type="evidence" value="ECO:0007669"/>
    <property type="project" value="TreeGrafter"/>
</dbReference>
<evidence type="ECO:0000313" key="8">
    <source>
        <dbReference type="Proteomes" id="UP000663833"/>
    </source>
</evidence>
<dbReference type="EMBL" id="CAJNYD010001263">
    <property type="protein sequence ID" value="CAF3326625.1"/>
    <property type="molecule type" value="Genomic_DNA"/>
</dbReference>
<dbReference type="GO" id="GO:0000776">
    <property type="term" value="C:kinetochore"/>
    <property type="evidence" value="ECO:0007669"/>
    <property type="project" value="TreeGrafter"/>
</dbReference>
<dbReference type="InterPro" id="IPR011009">
    <property type="entry name" value="Kinase-like_dom_sf"/>
</dbReference>
<dbReference type="PANTHER" id="PTHR22974">
    <property type="entry name" value="MIXED LINEAGE PROTEIN KINASE"/>
    <property type="match status" value="1"/>
</dbReference>
<dbReference type="GO" id="GO:0034501">
    <property type="term" value="P:protein localization to kinetochore"/>
    <property type="evidence" value="ECO:0007669"/>
    <property type="project" value="TreeGrafter"/>
</dbReference>
<dbReference type="GO" id="GO:0007059">
    <property type="term" value="P:chromosome segregation"/>
    <property type="evidence" value="ECO:0007669"/>
    <property type="project" value="TreeGrafter"/>
</dbReference>
<comment type="caution">
    <text evidence="7">The sequence shown here is derived from an EMBL/GenBank/DDBJ whole genome shotgun (WGS) entry which is preliminary data.</text>
</comment>